<keyword evidence="10" id="KW-1006">Bacterial flagellum protein export</keyword>
<dbReference type="GO" id="GO:0005886">
    <property type="term" value="C:plasma membrane"/>
    <property type="evidence" value="ECO:0007669"/>
    <property type="project" value="UniProtKB-SubCell"/>
</dbReference>
<dbReference type="NCBIfam" id="TIGR02473">
    <property type="entry name" value="flagell_FliJ"/>
    <property type="match status" value="1"/>
</dbReference>
<dbReference type="GO" id="GO:0009288">
    <property type="term" value="C:bacterial-type flagellum"/>
    <property type="evidence" value="ECO:0007669"/>
    <property type="project" value="InterPro"/>
</dbReference>
<dbReference type="AlphaFoldDB" id="A0A7T4R3C3"/>
<keyword evidence="5" id="KW-1003">Cell membrane</keyword>
<evidence type="ECO:0000256" key="2">
    <source>
        <dbReference type="ARBA" id="ARBA00010004"/>
    </source>
</evidence>
<dbReference type="InterPro" id="IPR053716">
    <property type="entry name" value="Flag_assembly_chemotaxis_eff"/>
</dbReference>
<dbReference type="RefSeq" id="WP_198571218.1">
    <property type="nucleotide sequence ID" value="NZ_CP066167.1"/>
</dbReference>
<keyword evidence="9" id="KW-0472">Membrane</keyword>
<comment type="similarity">
    <text evidence="2">Belongs to the FliJ family.</text>
</comment>
<evidence type="ECO:0000256" key="6">
    <source>
        <dbReference type="ARBA" id="ARBA00022500"/>
    </source>
</evidence>
<dbReference type="KEGG" id="snan:I6N98_07800"/>
<accession>A0A7T4R3C3</accession>
<evidence type="ECO:0000256" key="10">
    <source>
        <dbReference type="ARBA" id="ARBA00023225"/>
    </source>
</evidence>
<proteinExistence type="inferred from homology"/>
<keyword evidence="7" id="KW-1005">Bacterial flagellum biogenesis</keyword>
<dbReference type="EMBL" id="CP066167">
    <property type="protein sequence ID" value="QQD19734.1"/>
    <property type="molecule type" value="Genomic_DNA"/>
</dbReference>
<gene>
    <name evidence="11" type="primary">fliJ</name>
    <name evidence="11" type="ORF">I6N98_07800</name>
</gene>
<dbReference type="InterPro" id="IPR012823">
    <property type="entry name" value="Flagell_FliJ"/>
</dbReference>
<keyword evidence="12" id="KW-1185">Reference proteome</keyword>
<evidence type="ECO:0000256" key="9">
    <source>
        <dbReference type="ARBA" id="ARBA00023136"/>
    </source>
</evidence>
<keyword evidence="4" id="KW-0813">Transport</keyword>
<evidence type="ECO:0000256" key="3">
    <source>
        <dbReference type="ARBA" id="ARBA00020392"/>
    </source>
</evidence>
<keyword evidence="11" id="KW-0969">Cilium</keyword>
<evidence type="ECO:0000256" key="5">
    <source>
        <dbReference type="ARBA" id="ARBA00022475"/>
    </source>
</evidence>
<evidence type="ECO:0000313" key="11">
    <source>
        <dbReference type="EMBL" id="QQD19734.1"/>
    </source>
</evidence>
<dbReference type="GO" id="GO:0044781">
    <property type="term" value="P:bacterial-type flagellum organization"/>
    <property type="evidence" value="ECO:0007669"/>
    <property type="project" value="UniProtKB-KW"/>
</dbReference>
<dbReference type="Proteomes" id="UP000596063">
    <property type="component" value="Chromosome"/>
</dbReference>
<protein>
    <recommendedName>
        <fullName evidence="3">Flagellar FliJ protein</fullName>
    </recommendedName>
</protein>
<dbReference type="GO" id="GO:0006935">
    <property type="term" value="P:chemotaxis"/>
    <property type="evidence" value="ECO:0007669"/>
    <property type="project" value="UniProtKB-KW"/>
</dbReference>
<comment type="subcellular location">
    <subcellularLocation>
        <location evidence="1">Cell membrane</location>
        <topology evidence="1">Peripheral membrane protein</topology>
        <orientation evidence="1">Cytoplasmic side</orientation>
    </subcellularLocation>
</comment>
<dbReference type="Gene3D" id="1.10.287.1700">
    <property type="match status" value="1"/>
</dbReference>
<dbReference type="GO" id="GO:0071973">
    <property type="term" value="P:bacterial-type flagellum-dependent cell motility"/>
    <property type="evidence" value="ECO:0007669"/>
    <property type="project" value="InterPro"/>
</dbReference>
<evidence type="ECO:0000256" key="4">
    <source>
        <dbReference type="ARBA" id="ARBA00022448"/>
    </source>
</evidence>
<dbReference type="Pfam" id="PF02050">
    <property type="entry name" value="FliJ"/>
    <property type="match status" value="1"/>
</dbReference>
<name>A0A7T4R3C3_9GAMM</name>
<sequence>MPEQKKSQRFETVRNLAETEADRLANELSAAQQAWQTQHNKLEELRAYCREYATGHQSGQLMDLAALQSTQHFVDQLRRAIAMQEATVTRLAGERDAARKAWMKARKHALSMDTLVDRYQREEKREADRQEQIRSDDLVNQRFVWSQQSA</sequence>
<dbReference type="InterPro" id="IPR052570">
    <property type="entry name" value="FliJ"/>
</dbReference>
<keyword evidence="6" id="KW-0145">Chemotaxis</keyword>
<dbReference type="GO" id="GO:0015031">
    <property type="term" value="P:protein transport"/>
    <property type="evidence" value="ECO:0007669"/>
    <property type="project" value="UniProtKB-KW"/>
</dbReference>
<keyword evidence="11" id="KW-0966">Cell projection</keyword>
<keyword evidence="11" id="KW-0282">Flagellum</keyword>
<evidence type="ECO:0000256" key="1">
    <source>
        <dbReference type="ARBA" id="ARBA00004413"/>
    </source>
</evidence>
<keyword evidence="8" id="KW-0653">Protein transport</keyword>
<dbReference type="PANTHER" id="PTHR38786:SF1">
    <property type="entry name" value="FLAGELLAR FLIJ PROTEIN"/>
    <property type="match status" value="1"/>
</dbReference>
<reference evidence="11 12" key="1">
    <citation type="submission" date="2020-12" db="EMBL/GenBank/DDBJ databases">
        <authorList>
            <person name="Shan Y."/>
        </authorList>
    </citation>
    <scope>NUCLEOTIDE SEQUENCE [LARGE SCALE GENOMIC DNA]</scope>
    <source>
        <strain evidence="12">csc3.9</strain>
    </source>
</reference>
<evidence type="ECO:0000313" key="12">
    <source>
        <dbReference type="Proteomes" id="UP000596063"/>
    </source>
</evidence>
<evidence type="ECO:0000256" key="7">
    <source>
        <dbReference type="ARBA" id="ARBA00022795"/>
    </source>
</evidence>
<organism evidence="11 12">
    <name type="scientific">Spongiibacter nanhainus</name>
    <dbReference type="NCBI Taxonomy" id="2794344"/>
    <lineage>
        <taxon>Bacteria</taxon>
        <taxon>Pseudomonadati</taxon>
        <taxon>Pseudomonadota</taxon>
        <taxon>Gammaproteobacteria</taxon>
        <taxon>Cellvibrionales</taxon>
        <taxon>Spongiibacteraceae</taxon>
        <taxon>Spongiibacter</taxon>
    </lineage>
</organism>
<evidence type="ECO:0000256" key="8">
    <source>
        <dbReference type="ARBA" id="ARBA00022927"/>
    </source>
</evidence>
<dbReference type="PANTHER" id="PTHR38786">
    <property type="entry name" value="FLAGELLAR FLIJ PROTEIN"/>
    <property type="match status" value="1"/>
</dbReference>